<reference evidence="3 4" key="1">
    <citation type="journal article" date="2010" name="J. Bacteriol.">
        <title>Genome sequences of Pelagibaca bermudensis HTCC2601T and Maritimibacter alkaliphilus HTCC2654T, the type strains of two marine Roseobacter genera.</title>
        <authorList>
            <person name="Thrash J.C."/>
            <person name="Cho J.C."/>
            <person name="Ferriera S."/>
            <person name="Johnson J."/>
            <person name="Vergin K.L."/>
            <person name="Giovannoni S.J."/>
        </authorList>
    </citation>
    <scope>NUCLEOTIDE SEQUENCE [LARGE SCALE GENOMIC DNA]</scope>
    <source>
        <strain evidence="3 4">HTCC2654</strain>
    </source>
</reference>
<evidence type="ECO:0000256" key="1">
    <source>
        <dbReference type="SAM" id="MobiDB-lite"/>
    </source>
</evidence>
<keyword evidence="4" id="KW-1185">Reference proteome</keyword>
<dbReference type="Gene3D" id="2.60.40.10">
    <property type="entry name" value="Immunoglobulins"/>
    <property type="match status" value="1"/>
</dbReference>
<dbReference type="OrthoDB" id="370541at2"/>
<protein>
    <submittedName>
        <fullName evidence="3">LysM domain protein</fullName>
    </submittedName>
</protein>
<feature type="region of interest" description="Disordered" evidence="1">
    <location>
        <begin position="176"/>
        <end position="287"/>
    </location>
</feature>
<dbReference type="Proteomes" id="UP000002931">
    <property type="component" value="Unassembled WGS sequence"/>
</dbReference>
<dbReference type="AlphaFoldDB" id="A3VD99"/>
<dbReference type="eggNOG" id="COG1652">
    <property type="taxonomic scope" value="Bacteria"/>
</dbReference>
<feature type="compositionally biased region" description="Low complexity" evidence="1">
    <location>
        <begin position="428"/>
        <end position="439"/>
    </location>
</feature>
<feature type="compositionally biased region" description="Low complexity" evidence="1">
    <location>
        <begin position="455"/>
        <end position="465"/>
    </location>
</feature>
<feature type="region of interest" description="Disordered" evidence="1">
    <location>
        <begin position="428"/>
        <end position="561"/>
    </location>
</feature>
<dbReference type="RefSeq" id="WP_008328310.1">
    <property type="nucleotide sequence ID" value="NZ_CH902578.1"/>
</dbReference>
<feature type="compositionally biased region" description="Low complexity" evidence="1">
    <location>
        <begin position="41"/>
        <end position="59"/>
    </location>
</feature>
<dbReference type="HOGENOM" id="CLU_025322_1_0_5"/>
<feature type="compositionally biased region" description="Low complexity" evidence="1">
    <location>
        <begin position="200"/>
        <end position="253"/>
    </location>
</feature>
<feature type="region of interest" description="Disordered" evidence="1">
    <location>
        <begin position="32"/>
        <end position="82"/>
    </location>
</feature>
<dbReference type="STRING" id="314271.RB2654_02189"/>
<feature type="compositionally biased region" description="Low complexity" evidence="1">
    <location>
        <begin position="476"/>
        <end position="549"/>
    </location>
</feature>
<dbReference type="PANTHER" id="PTHR34700">
    <property type="entry name" value="POTASSIUM BINDING PROTEIN KBP"/>
    <property type="match status" value="1"/>
</dbReference>
<feature type="compositionally biased region" description="Low complexity" evidence="1">
    <location>
        <begin position="266"/>
        <end position="287"/>
    </location>
</feature>
<proteinExistence type="predicted"/>
<dbReference type="InterPro" id="IPR013783">
    <property type="entry name" value="Ig-like_fold"/>
</dbReference>
<evidence type="ECO:0000313" key="3">
    <source>
        <dbReference type="EMBL" id="EAQ13485.1"/>
    </source>
</evidence>
<dbReference type="CDD" id="cd00118">
    <property type="entry name" value="LysM"/>
    <property type="match status" value="1"/>
</dbReference>
<comment type="caution">
    <text evidence="3">The sequence shown here is derived from an EMBL/GenBank/DDBJ whole genome shotgun (WGS) entry which is preliminary data.</text>
</comment>
<organism evidence="3 4">
    <name type="scientific">Maritimibacter alkaliphilus HTCC2654</name>
    <dbReference type="NCBI Taxonomy" id="314271"/>
    <lineage>
        <taxon>Bacteria</taxon>
        <taxon>Pseudomonadati</taxon>
        <taxon>Pseudomonadota</taxon>
        <taxon>Alphaproteobacteria</taxon>
        <taxon>Rhodobacterales</taxon>
        <taxon>Roseobacteraceae</taxon>
        <taxon>Maritimibacter</taxon>
    </lineage>
</organism>
<dbReference type="Pfam" id="PF01476">
    <property type="entry name" value="LysM"/>
    <property type="match status" value="1"/>
</dbReference>
<dbReference type="EMBL" id="AAMT01000004">
    <property type="protein sequence ID" value="EAQ13485.1"/>
    <property type="molecule type" value="Genomic_DNA"/>
</dbReference>
<gene>
    <name evidence="3" type="ORF">RB2654_02189</name>
</gene>
<sequence>MIGLLRGWLGWALGAVAAGVAVVAAVVTTGDFPRSDPDVPEAPAEVAALPEAAEETPTGETDETAETAPEAGAEEATDTDTPAMAPPEFDVVRVDPNGSALIAGHAAPGSDVTVMVEGEKMMTVTADAGGNFVAMFDLPLSDTPRIMQLMAALGGEDMMSDKSVIVEPRDLPVQVAEADTGTPTSEAPSETTEVARDEATTTPDAPTETAEADAEVAQAAEDTAPVEMADAAQAMDEAPETAPEPVETPTEVAQAPEVSAPDAPEAGENADMAEADAAPETPEVTAEAEAPRVLLADRDGITVLQDGAAPDLSLDAIAYDDAGEVTISGRGQPGGTVRLYLDNGLVGDVPVAPAGQWRMTLPESVEAGIYTLRVDEVAEDGTVMARVESPFKREDREMLAAALGRASEAREGEAAAQDEVEMAEADMADPAPTATTEDVAGADGIGADPEPTPVPAETAEAVTETAVEDEAPELPAETADAAQAGEAPTAPDTPAAEVGVESEAATPANAGDAPEAAEAPMEAAPDAPEAGDTVTAAMDSDAPDTASAPDMPPADSDPKAPAAEPMISAITVQPGSTLWAISRERYGDGLLYVQVFEANRDKIRDPDLIYPGQVFELPADVSGN</sequence>
<dbReference type="InterPro" id="IPR036779">
    <property type="entry name" value="LysM_dom_sf"/>
</dbReference>
<accession>A3VD99</accession>
<dbReference type="InterPro" id="IPR018392">
    <property type="entry name" value="LysM"/>
</dbReference>
<dbReference type="SMART" id="SM00257">
    <property type="entry name" value="LysM"/>
    <property type="match status" value="1"/>
</dbReference>
<feature type="domain" description="LysM" evidence="2">
    <location>
        <begin position="568"/>
        <end position="617"/>
    </location>
</feature>
<dbReference type="InterPro" id="IPR052196">
    <property type="entry name" value="Bact_Kbp"/>
</dbReference>
<name>A3VD99_9RHOB</name>
<feature type="compositionally biased region" description="Low complexity" evidence="1">
    <location>
        <begin position="180"/>
        <end position="192"/>
    </location>
</feature>
<evidence type="ECO:0000313" key="4">
    <source>
        <dbReference type="Proteomes" id="UP000002931"/>
    </source>
</evidence>
<dbReference type="Gene3D" id="3.10.350.10">
    <property type="entry name" value="LysM domain"/>
    <property type="match status" value="1"/>
</dbReference>
<dbReference type="PROSITE" id="PS51782">
    <property type="entry name" value="LYSM"/>
    <property type="match status" value="1"/>
</dbReference>
<dbReference type="PANTHER" id="PTHR34700:SF4">
    <property type="entry name" value="PHAGE-LIKE ELEMENT PBSX PROTEIN XKDP"/>
    <property type="match status" value="1"/>
</dbReference>
<evidence type="ECO:0000259" key="2">
    <source>
        <dbReference type="PROSITE" id="PS51782"/>
    </source>
</evidence>